<keyword evidence="6" id="KW-1185">Reference proteome</keyword>
<proteinExistence type="inferred from homology"/>
<feature type="region of interest" description="Disordered" evidence="4">
    <location>
        <begin position="440"/>
        <end position="480"/>
    </location>
</feature>
<feature type="region of interest" description="VHIID" evidence="3">
    <location>
        <begin position="139"/>
        <end position="204"/>
    </location>
</feature>
<sequence>MDPAAAAAAAATGNLPSPFSAAAANGHVYYYLDPALYASVVPPVIPTAAEVARRRQEEENAGIRLVHLLVTCAGAIQAGDYSAAGDYLTQARSFLAAITSSTGIGRVARHFVDALAQRLAPAHPQQAPPPPPATAAELHSHFYDAGPYLKFAYSTANQAILDAFEGCDRVHVVDLALMQGLQWPALIDALSQRRGGPPHLRITGIGGAGDELGEVGARLEQLARSLDVPFTFRVVRVDQLDGLRRWMLGVVPGEALAVNSVLQLHRLLVDPDADPAVPAPIDALLYLVTSLQPRVFTVVEQEADHNRPALVERFTNALFHYAAMFDSMEAASHRTGGGGTTSALAEACLRAEILDVVCGEGSARAERHEPVDRWRERLARAGLTQLPVGADEVRRASAQLIRETLFSATGYGVLECAGSLALAWHDRPLYAATAWRATGAGDASGGGAAAASGERDDKGRRRNSRNGSGESNGRGNRATA</sequence>
<evidence type="ECO:0008006" key="7">
    <source>
        <dbReference type="Google" id="ProtNLM"/>
    </source>
</evidence>
<keyword evidence="2" id="KW-0804">Transcription</keyword>
<feature type="region of interest" description="SAW" evidence="3">
    <location>
        <begin position="358"/>
        <end position="436"/>
    </location>
</feature>
<dbReference type="EMBL" id="CM029037">
    <property type="protein sequence ID" value="KAG2659179.1"/>
    <property type="molecule type" value="Genomic_DNA"/>
</dbReference>
<evidence type="ECO:0000256" key="4">
    <source>
        <dbReference type="SAM" id="MobiDB-lite"/>
    </source>
</evidence>
<dbReference type="Pfam" id="PF03514">
    <property type="entry name" value="GRAS"/>
    <property type="match status" value="1"/>
</dbReference>
<dbReference type="PROSITE" id="PS50985">
    <property type="entry name" value="GRAS"/>
    <property type="match status" value="1"/>
</dbReference>
<gene>
    <name evidence="5" type="ORF">PVAP13_1KG340400</name>
</gene>
<dbReference type="PANTHER" id="PTHR31636">
    <property type="entry name" value="OSJNBA0084A10.13 PROTEIN-RELATED"/>
    <property type="match status" value="1"/>
</dbReference>
<name>A0A8T0XV17_PANVG</name>
<comment type="caution">
    <text evidence="5">The sequence shown here is derived from an EMBL/GenBank/DDBJ whole genome shotgun (WGS) entry which is preliminary data.</text>
</comment>
<dbReference type="AlphaFoldDB" id="A0A8T0XV17"/>
<accession>A0A8T0XV17</accession>
<keyword evidence="1" id="KW-0805">Transcription regulation</keyword>
<feature type="short sequence motif" description="VHIID" evidence="3">
    <location>
        <begin position="170"/>
        <end position="174"/>
    </location>
</feature>
<protein>
    <recommendedName>
        <fullName evidence="7">DELLA protein DWARF8</fullName>
    </recommendedName>
</protein>
<dbReference type="Proteomes" id="UP000823388">
    <property type="component" value="Chromosome 1K"/>
</dbReference>
<evidence type="ECO:0000313" key="5">
    <source>
        <dbReference type="EMBL" id="KAG2659179.1"/>
    </source>
</evidence>
<evidence type="ECO:0000256" key="1">
    <source>
        <dbReference type="ARBA" id="ARBA00023015"/>
    </source>
</evidence>
<evidence type="ECO:0000256" key="2">
    <source>
        <dbReference type="ARBA" id="ARBA00023163"/>
    </source>
</evidence>
<evidence type="ECO:0000256" key="3">
    <source>
        <dbReference type="PROSITE-ProRule" id="PRU01191"/>
    </source>
</evidence>
<evidence type="ECO:0000313" key="6">
    <source>
        <dbReference type="Proteomes" id="UP000823388"/>
    </source>
</evidence>
<feature type="compositionally biased region" description="Low complexity" evidence="4">
    <location>
        <begin position="465"/>
        <end position="480"/>
    </location>
</feature>
<dbReference type="OrthoDB" id="631113at2759"/>
<reference evidence="5" key="1">
    <citation type="submission" date="2020-05" db="EMBL/GenBank/DDBJ databases">
        <title>WGS assembly of Panicum virgatum.</title>
        <authorList>
            <person name="Lovell J.T."/>
            <person name="Jenkins J."/>
            <person name="Shu S."/>
            <person name="Juenger T.E."/>
            <person name="Schmutz J."/>
        </authorList>
    </citation>
    <scope>NUCLEOTIDE SEQUENCE</scope>
    <source>
        <strain evidence="5">AP13</strain>
    </source>
</reference>
<organism evidence="5 6">
    <name type="scientific">Panicum virgatum</name>
    <name type="common">Blackwell switchgrass</name>
    <dbReference type="NCBI Taxonomy" id="38727"/>
    <lineage>
        <taxon>Eukaryota</taxon>
        <taxon>Viridiplantae</taxon>
        <taxon>Streptophyta</taxon>
        <taxon>Embryophyta</taxon>
        <taxon>Tracheophyta</taxon>
        <taxon>Spermatophyta</taxon>
        <taxon>Magnoliopsida</taxon>
        <taxon>Liliopsida</taxon>
        <taxon>Poales</taxon>
        <taxon>Poaceae</taxon>
        <taxon>PACMAD clade</taxon>
        <taxon>Panicoideae</taxon>
        <taxon>Panicodae</taxon>
        <taxon>Paniceae</taxon>
        <taxon>Panicinae</taxon>
        <taxon>Panicum</taxon>
        <taxon>Panicum sect. Hiantes</taxon>
    </lineage>
</organism>
<comment type="similarity">
    <text evidence="3">Belongs to the GRAS family.</text>
</comment>
<feature type="short sequence motif" description="LXXLL motif" evidence="3">
    <location>
        <begin position="264"/>
        <end position="268"/>
    </location>
</feature>
<feature type="region of interest" description="Leucine repeat II (LRII)" evidence="3">
    <location>
        <begin position="214"/>
        <end position="246"/>
    </location>
</feature>
<dbReference type="InterPro" id="IPR005202">
    <property type="entry name" value="TF_GRAS"/>
</dbReference>
<comment type="caution">
    <text evidence="3">Lacks conserved residue(s) required for the propagation of feature annotation.</text>
</comment>